<dbReference type="GO" id="GO:0000155">
    <property type="term" value="F:phosphorelay sensor kinase activity"/>
    <property type="evidence" value="ECO:0007669"/>
    <property type="project" value="InterPro"/>
</dbReference>
<dbReference type="InterPro" id="IPR001610">
    <property type="entry name" value="PAC"/>
</dbReference>
<evidence type="ECO:0000256" key="16">
    <source>
        <dbReference type="PROSITE-ProRule" id="PRU00110"/>
    </source>
</evidence>
<keyword evidence="25" id="KW-1185">Reference proteome</keyword>
<evidence type="ECO:0000256" key="17">
    <source>
        <dbReference type="PROSITE-ProRule" id="PRU00169"/>
    </source>
</evidence>
<sequence length="1040" mass="116015">MEENRSRQPDTVLSGILAVQPLLDSLGHELSLLDTNMRYLWVSSSMAGRAGKPREDLIGMTCHSLHHRSSAPCGGCPVHEALVTGEPGERVIISNGKVFLSRGIPVKDESGTVCAVFECERDITLEKEKEKSYVDLENRYIELVENAPIGMYRVTFDGKYLSANIHHARILGYPSPAVLMEEVNRTSATVHYAEPEARKGVVDHLRSNPNRWLERETVFLRRDRSPIHVHLYHRSVFSPDGEPLYIDGFLEDITERKKLEEKVRSELELRQQIFDAVPVHLYLKDREGRYTFGNRAFTEFRNLRNEDIIGRTTFGVLGEPAASIAREEDREVLRTGRPLRDRERRVEGRGGEFWYRITKSPILDEKGNVEGIVGCGYDITSLKEISQSLAESEKRFRSLAEDMPILISTILPDGTILYANSAYCRWFGREHQDILGVSFLDFLHPDDRAAVEKTRSSLSPEQPSFSMEQRVFAPDGSLRWQRWINRAFFDSSGKLQFLQAVGEDITERKNAEEEIRAARDEAERASAAKSEFVANISHEIRTPMNGVLGMSELLLQTPLDPSQHNLAGMIHESAEHLLTVLNDLLDFSKIESGTFGLSVLPFPIRRTLEDTVVPFLPEAAEKGLPLSLEADPALPAVLIGDPIRIRQILTNLLSNALKFTEKGSVTLSVRLLGREDGEAKIAFSVTDTGIGIPEEFLGEIFTPFRQGEAFRTRKYGGTGLGLSISRKLVEMMGSGLSVESTPGKGSAFSFVLSLKTGDSAGESDKPWQSSFVPAFGKEAGVKKPSVLVVDDNRVNRELVRLLLEKGGYLAETASDGRTAVERLSRTRFDLVLMDIQMPEMDGYEATAFIRDPGSPVLDHQVPVVALTAHAGKGFAEECLKKGMNDYLPKPFSSNELLGLLYKWIPPSGTPVRDTGSPPFSQEELKKEENTLFDGDSFFAKLLGDRDEGKMLLELFLEAVPEDLEALGDAIEREDVRACAKIAHTIKGTASNGCAPELSRVAKSIQAEAENGRPEELPELFSRLRFYFSLTAEAMRKELDR</sequence>
<dbReference type="InterPro" id="IPR000014">
    <property type="entry name" value="PAS"/>
</dbReference>
<keyword evidence="13" id="KW-0472">Membrane</keyword>
<dbReference type="SUPFAM" id="SSF47226">
    <property type="entry name" value="Histidine-containing phosphotransfer domain, HPT domain"/>
    <property type="match status" value="1"/>
</dbReference>
<keyword evidence="5 17" id="KW-0597">Phosphoprotein</keyword>
<evidence type="ECO:0000259" key="19">
    <source>
        <dbReference type="PROSITE" id="PS50109"/>
    </source>
</evidence>
<dbReference type="Proteomes" id="UP000295066">
    <property type="component" value="Unassembled WGS sequence"/>
</dbReference>
<proteinExistence type="predicted"/>
<evidence type="ECO:0000313" key="24">
    <source>
        <dbReference type="EMBL" id="TDY60852.1"/>
    </source>
</evidence>
<evidence type="ECO:0000256" key="7">
    <source>
        <dbReference type="ARBA" id="ARBA00022692"/>
    </source>
</evidence>
<feature type="domain" description="HPt" evidence="23">
    <location>
        <begin position="944"/>
        <end position="1040"/>
    </location>
</feature>
<keyword evidence="7" id="KW-0812">Transmembrane</keyword>
<dbReference type="SMART" id="SM00448">
    <property type="entry name" value="REC"/>
    <property type="match status" value="1"/>
</dbReference>
<feature type="domain" description="Response regulatory" evidence="20">
    <location>
        <begin position="785"/>
        <end position="904"/>
    </location>
</feature>
<dbReference type="InterPro" id="IPR035965">
    <property type="entry name" value="PAS-like_dom_sf"/>
</dbReference>
<dbReference type="SMART" id="SM00387">
    <property type="entry name" value="HATPase_c"/>
    <property type="match status" value="1"/>
</dbReference>
<evidence type="ECO:0000256" key="18">
    <source>
        <dbReference type="SAM" id="Coils"/>
    </source>
</evidence>
<dbReference type="EC" id="2.7.13.3" evidence="3"/>
<dbReference type="PANTHER" id="PTHR45339:SF1">
    <property type="entry name" value="HYBRID SIGNAL TRANSDUCTION HISTIDINE KINASE J"/>
    <property type="match status" value="1"/>
</dbReference>
<comment type="catalytic activity">
    <reaction evidence="1">
        <text>ATP + protein L-histidine = ADP + protein N-phospho-L-histidine.</text>
        <dbReference type="EC" id="2.7.13.3"/>
    </reaction>
</comment>
<comment type="caution">
    <text evidence="24">The sequence shown here is derived from an EMBL/GenBank/DDBJ whole genome shotgun (WGS) entry which is preliminary data.</text>
</comment>
<dbReference type="InterPro" id="IPR008207">
    <property type="entry name" value="Sig_transdc_His_kin_Hpt_dom"/>
</dbReference>
<accession>A0A4R8M9H4</accession>
<dbReference type="Gene3D" id="3.30.565.10">
    <property type="entry name" value="Histidine kinase-like ATPase, C-terminal domain"/>
    <property type="match status" value="1"/>
</dbReference>
<keyword evidence="18" id="KW-0175">Coiled coil</keyword>
<dbReference type="InterPro" id="IPR036890">
    <property type="entry name" value="HATPase_C_sf"/>
</dbReference>
<dbReference type="InterPro" id="IPR013656">
    <property type="entry name" value="PAS_4"/>
</dbReference>
<evidence type="ECO:0000259" key="23">
    <source>
        <dbReference type="PROSITE" id="PS50894"/>
    </source>
</evidence>
<evidence type="ECO:0000256" key="14">
    <source>
        <dbReference type="ARBA" id="ARBA00064003"/>
    </source>
</evidence>
<feature type="coiled-coil region" evidence="18">
    <location>
        <begin position="501"/>
        <end position="528"/>
    </location>
</feature>
<keyword evidence="6" id="KW-0808">Transferase</keyword>
<dbReference type="Pfam" id="PF00512">
    <property type="entry name" value="HisKA"/>
    <property type="match status" value="1"/>
</dbReference>
<keyword evidence="11" id="KW-1133">Transmembrane helix</keyword>
<dbReference type="FunFam" id="1.10.287.130:FF:000002">
    <property type="entry name" value="Two-component osmosensing histidine kinase"/>
    <property type="match status" value="1"/>
</dbReference>
<dbReference type="PROSITE" id="PS50112">
    <property type="entry name" value="PAS"/>
    <property type="match status" value="2"/>
</dbReference>
<protein>
    <recommendedName>
        <fullName evidence="15">Sensory/regulatory protein RpfC</fullName>
        <ecNumber evidence="3">2.7.13.3</ecNumber>
    </recommendedName>
</protein>
<dbReference type="SUPFAM" id="SSF47384">
    <property type="entry name" value="Homodimeric domain of signal transducing histidine kinase"/>
    <property type="match status" value="1"/>
</dbReference>
<evidence type="ECO:0000259" key="22">
    <source>
        <dbReference type="PROSITE" id="PS50113"/>
    </source>
</evidence>
<dbReference type="GO" id="GO:0005886">
    <property type="term" value="C:plasma membrane"/>
    <property type="evidence" value="ECO:0007669"/>
    <property type="project" value="UniProtKB-SubCell"/>
</dbReference>
<keyword evidence="10" id="KW-0067">ATP-binding</keyword>
<organism evidence="24 25">
    <name type="scientific">Aminivibrio pyruvatiphilus</name>
    <dbReference type="NCBI Taxonomy" id="1005740"/>
    <lineage>
        <taxon>Bacteria</taxon>
        <taxon>Thermotogati</taxon>
        <taxon>Synergistota</taxon>
        <taxon>Synergistia</taxon>
        <taxon>Synergistales</taxon>
        <taxon>Aminobacteriaceae</taxon>
        <taxon>Aminivibrio</taxon>
    </lineage>
</organism>
<keyword evidence="12" id="KW-0902">Two-component regulatory system</keyword>
<dbReference type="NCBIfam" id="TIGR00229">
    <property type="entry name" value="sensory_box"/>
    <property type="match status" value="3"/>
</dbReference>
<dbReference type="InterPro" id="IPR004358">
    <property type="entry name" value="Sig_transdc_His_kin-like_C"/>
</dbReference>
<dbReference type="InterPro" id="IPR003661">
    <property type="entry name" value="HisK_dim/P_dom"/>
</dbReference>
<evidence type="ECO:0000256" key="1">
    <source>
        <dbReference type="ARBA" id="ARBA00000085"/>
    </source>
</evidence>
<feature type="domain" description="PAC" evidence="22">
    <location>
        <begin position="213"/>
        <end position="265"/>
    </location>
</feature>
<evidence type="ECO:0000256" key="11">
    <source>
        <dbReference type="ARBA" id="ARBA00022989"/>
    </source>
</evidence>
<dbReference type="Gene3D" id="1.10.287.130">
    <property type="match status" value="1"/>
</dbReference>
<dbReference type="CDD" id="cd00082">
    <property type="entry name" value="HisKA"/>
    <property type="match status" value="1"/>
</dbReference>
<gene>
    <name evidence="24" type="ORF">C8D99_10759</name>
</gene>
<feature type="domain" description="Histidine kinase" evidence="19">
    <location>
        <begin position="535"/>
        <end position="756"/>
    </location>
</feature>
<dbReference type="CDD" id="cd00130">
    <property type="entry name" value="PAS"/>
    <property type="match status" value="3"/>
</dbReference>
<evidence type="ECO:0000256" key="4">
    <source>
        <dbReference type="ARBA" id="ARBA00022475"/>
    </source>
</evidence>
<evidence type="ECO:0000256" key="9">
    <source>
        <dbReference type="ARBA" id="ARBA00022777"/>
    </source>
</evidence>
<dbReference type="Pfam" id="PF00072">
    <property type="entry name" value="Response_reg"/>
    <property type="match status" value="1"/>
</dbReference>
<dbReference type="PROSITE" id="PS50894">
    <property type="entry name" value="HPT"/>
    <property type="match status" value="1"/>
</dbReference>
<keyword evidence="9" id="KW-0418">Kinase</keyword>
<dbReference type="SMART" id="SM00091">
    <property type="entry name" value="PAS"/>
    <property type="match status" value="4"/>
</dbReference>
<evidence type="ECO:0000256" key="6">
    <source>
        <dbReference type="ARBA" id="ARBA00022679"/>
    </source>
</evidence>
<feature type="domain" description="PAS" evidence="21">
    <location>
        <begin position="392"/>
        <end position="462"/>
    </location>
</feature>
<dbReference type="InterPro" id="IPR001789">
    <property type="entry name" value="Sig_transdc_resp-reg_receiver"/>
</dbReference>
<feature type="domain" description="PAC" evidence="22">
    <location>
        <begin position="465"/>
        <end position="517"/>
    </location>
</feature>
<dbReference type="SMART" id="SM00388">
    <property type="entry name" value="HisKA"/>
    <property type="match status" value="1"/>
</dbReference>
<feature type="domain" description="PAS" evidence="21">
    <location>
        <begin position="266"/>
        <end position="334"/>
    </location>
</feature>
<evidence type="ECO:0000256" key="3">
    <source>
        <dbReference type="ARBA" id="ARBA00012438"/>
    </source>
</evidence>
<dbReference type="PRINTS" id="PR00344">
    <property type="entry name" value="BCTRLSENSOR"/>
</dbReference>
<evidence type="ECO:0000256" key="5">
    <source>
        <dbReference type="ARBA" id="ARBA00022553"/>
    </source>
</evidence>
<dbReference type="CDD" id="cd00088">
    <property type="entry name" value="HPT"/>
    <property type="match status" value="1"/>
</dbReference>
<dbReference type="CDD" id="cd16922">
    <property type="entry name" value="HATPase_EvgS-ArcB-TorS-like"/>
    <property type="match status" value="1"/>
</dbReference>
<dbReference type="SUPFAM" id="SSF52172">
    <property type="entry name" value="CheY-like"/>
    <property type="match status" value="1"/>
</dbReference>
<dbReference type="InterPro" id="IPR036641">
    <property type="entry name" value="HPT_dom_sf"/>
</dbReference>
<dbReference type="Pfam" id="PF02518">
    <property type="entry name" value="HATPase_c"/>
    <property type="match status" value="1"/>
</dbReference>
<dbReference type="PANTHER" id="PTHR45339">
    <property type="entry name" value="HYBRID SIGNAL TRANSDUCTION HISTIDINE KINASE J"/>
    <property type="match status" value="1"/>
</dbReference>
<evidence type="ECO:0000313" key="25">
    <source>
        <dbReference type="Proteomes" id="UP000295066"/>
    </source>
</evidence>
<dbReference type="CDD" id="cd17546">
    <property type="entry name" value="REC_hyHK_CKI1_RcsC-like"/>
    <property type="match status" value="1"/>
</dbReference>
<dbReference type="InterPro" id="IPR003594">
    <property type="entry name" value="HATPase_dom"/>
</dbReference>
<feature type="modified residue" description="4-aspartylphosphate" evidence="17">
    <location>
        <position position="834"/>
    </location>
</feature>
<evidence type="ECO:0000256" key="8">
    <source>
        <dbReference type="ARBA" id="ARBA00022741"/>
    </source>
</evidence>
<dbReference type="InterPro" id="IPR036097">
    <property type="entry name" value="HisK_dim/P_sf"/>
</dbReference>
<evidence type="ECO:0000259" key="20">
    <source>
        <dbReference type="PROSITE" id="PS50110"/>
    </source>
</evidence>
<dbReference type="InterPro" id="IPR011006">
    <property type="entry name" value="CheY-like_superfamily"/>
</dbReference>
<dbReference type="AlphaFoldDB" id="A0A4R8M9H4"/>
<reference evidence="24 25" key="1">
    <citation type="submission" date="2019-03" db="EMBL/GenBank/DDBJ databases">
        <title>Genomic Encyclopedia of Type Strains, Phase IV (KMG-IV): sequencing the most valuable type-strain genomes for metagenomic binning, comparative biology and taxonomic classification.</title>
        <authorList>
            <person name="Goeker M."/>
        </authorList>
    </citation>
    <scope>NUCLEOTIDE SEQUENCE [LARGE SCALE GENOMIC DNA]</scope>
    <source>
        <strain evidence="24 25">DSM 25964</strain>
    </source>
</reference>
<dbReference type="Gene3D" id="1.20.120.160">
    <property type="entry name" value="HPT domain"/>
    <property type="match status" value="1"/>
</dbReference>
<evidence type="ECO:0000256" key="15">
    <source>
        <dbReference type="ARBA" id="ARBA00068150"/>
    </source>
</evidence>
<keyword evidence="8" id="KW-0547">Nucleotide-binding</keyword>
<dbReference type="SMART" id="SM00086">
    <property type="entry name" value="PAC"/>
    <property type="match status" value="3"/>
</dbReference>
<dbReference type="SUPFAM" id="SSF55785">
    <property type="entry name" value="PYP-like sensor domain (PAS domain)"/>
    <property type="match status" value="4"/>
</dbReference>
<dbReference type="PROSITE" id="PS50113">
    <property type="entry name" value="PAC"/>
    <property type="match status" value="3"/>
</dbReference>
<feature type="modified residue" description="Phosphohistidine" evidence="16">
    <location>
        <position position="983"/>
    </location>
</feature>
<dbReference type="Pfam" id="PF08448">
    <property type="entry name" value="PAS_4"/>
    <property type="match status" value="2"/>
</dbReference>
<dbReference type="Pfam" id="PF08447">
    <property type="entry name" value="PAS_3"/>
    <property type="match status" value="1"/>
</dbReference>
<dbReference type="InterPro" id="IPR000700">
    <property type="entry name" value="PAS-assoc_C"/>
</dbReference>
<dbReference type="Gene3D" id="3.40.50.2300">
    <property type="match status" value="1"/>
</dbReference>
<keyword evidence="4" id="KW-1003">Cell membrane</keyword>
<evidence type="ECO:0000256" key="12">
    <source>
        <dbReference type="ARBA" id="ARBA00023012"/>
    </source>
</evidence>
<dbReference type="GO" id="GO:0005524">
    <property type="term" value="F:ATP binding"/>
    <property type="evidence" value="ECO:0007669"/>
    <property type="project" value="UniProtKB-KW"/>
</dbReference>
<comment type="subunit">
    <text evidence="14">At low DSF concentrations, interacts with RpfF.</text>
</comment>
<dbReference type="InterPro" id="IPR013655">
    <property type="entry name" value="PAS_fold_3"/>
</dbReference>
<dbReference type="PROSITE" id="PS50109">
    <property type="entry name" value="HIS_KIN"/>
    <property type="match status" value="1"/>
</dbReference>
<evidence type="ECO:0000256" key="2">
    <source>
        <dbReference type="ARBA" id="ARBA00004651"/>
    </source>
</evidence>
<comment type="subcellular location">
    <subcellularLocation>
        <location evidence="2">Cell membrane</location>
        <topology evidence="2">Multi-pass membrane protein</topology>
    </subcellularLocation>
</comment>
<dbReference type="PROSITE" id="PS50110">
    <property type="entry name" value="RESPONSE_REGULATORY"/>
    <property type="match status" value="1"/>
</dbReference>
<dbReference type="SUPFAM" id="SSF55874">
    <property type="entry name" value="ATPase domain of HSP90 chaperone/DNA topoisomerase II/histidine kinase"/>
    <property type="match status" value="1"/>
</dbReference>
<feature type="domain" description="PAC" evidence="22">
    <location>
        <begin position="337"/>
        <end position="391"/>
    </location>
</feature>
<dbReference type="InterPro" id="IPR005467">
    <property type="entry name" value="His_kinase_dom"/>
</dbReference>
<dbReference type="Pfam" id="PF13426">
    <property type="entry name" value="PAS_9"/>
    <property type="match status" value="1"/>
</dbReference>
<dbReference type="Gene3D" id="3.30.450.20">
    <property type="entry name" value="PAS domain"/>
    <property type="match status" value="4"/>
</dbReference>
<dbReference type="Pfam" id="PF01627">
    <property type="entry name" value="Hpt"/>
    <property type="match status" value="1"/>
</dbReference>
<name>A0A4R8M9H4_9BACT</name>
<evidence type="ECO:0000256" key="13">
    <source>
        <dbReference type="ARBA" id="ARBA00023136"/>
    </source>
</evidence>
<dbReference type="EMBL" id="SORI01000007">
    <property type="protein sequence ID" value="TDY60852.1"/>
    <property type="molecule type" value="Genomic_DNA"/>
</dbReference>
<evidence type="ECO:0000259" key="21">
    <source>
        <dbReference type="PROSITE" id="PS50112"/>
    </source>
</evidence>
<evidence type="ECO:0000256" key="10">
    <source>
        <dbReference type="ARBA" id="ARBA00022840"/>
    </source>
</evidence>
<dbReference type="FunFam" id="3.30.565.10:FF:000010">
    <property type="entry name" value="Sensor histidine kinase RcsC"/>
    <property type="match status" value="1"/>
</dbReference>